<proteinExistence type="inferred from homology"/>
<dbReference type="InterPro" id="IPR051013">
    <property type="entry name" value="MBL_superfamily_lactonases"/>
</dbReference>
<dbReference type="SMART" id="SM00849">
    <property type="entry name" value="Lactamase_B"/>
    <property type="match status" value="1"/>
</dbReference>
<reference evidence="7 8" key="1">
    <citation type="submission" date="2017-10" db="EMBL/GenBank/DDBJ databases">
        <title>Comparative genomics in systemic dimorphic fungi from Ajellomycetaceae.</title>
        <authorList>
            <person name="Munoz J.F."/>
            <person name="Mcewen J.G."/>
            <person name="Clay O.K."/>
            <person name="Cuomo C.A."/>
        </authorList>
    </citation>
    <scope>NUCLEOTIDE SEQUENCE [LARGE SCALE GENOMIC DNA]</scope>
    <source>
        <strain evidence="7 8">UAMH7299</strain>
    </source>
</reference>
<dbReference type="STRING" id="1447883.A0A2B7YS98"/>
<dbReference type="InterPro" id="IPR001279">
    <property type="entry name" value="Metallo-B-lactamas"/>
</dbReference>
<organism evidence="7 8">
    <name type="scientific">Polytolypa hystricis (strain UAMH7299)</name>
    <dbReference type="NCBI Taxonomy" id="1447883"/>
    <lineage>
        <taxon>Eukaryota</taxon>
        <taxon>Fungi</taxon>
        <taxon>Dikarya</taxon>
        <taxon>Ascomycota</taxon>
        <taxon>Pezizomycotina</taxon>
        <taxon>Eurotiomycetes</taxon>
        <taxon>Eurotiomycetidae</taxon>
        <taxon>Onygenales</taxon>
        <taxon>Onygenales incertae sedis</taxon>
        <taxon>Polytolypa</taxon>
    </lineage>
</organism>
<comment type="cofactor">
    <cofactor evidence="1">
        <name>Zn(2+)</name>
        <dbReference type="ChEBI" id="CHEBI:29105"/>
    </cofactor>
</comment>
<keyword evidence="5" id="KW-0862">Zinc</keyword>
<feature type="domain" description="Metallo-beta-lactamase" evidence="6">
    <location>
        <begin position="53"/>
        <end position="264"/>
    </location>
</feature>
<comment type="similarity">
    <text evidence="2">Belongs to the metallo-beta-lactamase superfamily.</text>
</comment>
<keyword evidence="3" id="KW-0479">Metal-binding</keyword>
<dbReference type="OrthoDB" id="10250730at2759"/>
<dbReference type="Proteomes" id="UP000224634">
    <property type="component" value="Unassembled WGS sequence"/>
</dbReference>
<dbReference type="Pfam" id="PF00753">
    <property type="entry name" value="Lactamase_B"/>
    <property type="match status" value="1"/>
</dbReference>
<dbReference type="PANTHER" id="PTHR42978:SF2">
    <property type="entry name" value="102 KBASES UNSTABLE REGION: FROM 1 TO 119443"/>
    <property type="match status" value="1"/>
</dbReference>
<dbReference type="AlphaFoldDB" id="A0A2B7YS98"/>
<dbReference type="PANTHER" id="PTHR42978">
    <property type="entry name" value="QUORUM-QUENCHING LACTONASE YTNP-RELATED-RELATED"/>
    <property type="match status" value="1"/>
</dbReference>
<evidence type="ECO:0000313" key="7">
    <source>
        <dbReference type="EMBL" id="PGH23921.1"/>
    </source>
</evidence>
<gene>
    <name evidence="7" type="ORF">AJ80_01983</name>
</gene>
<keyword evidence="4" id="KW-0378">Hydrolase</keyword>
<dbReference type="InterPro" id="IPR036866">
    <property type="entry name" value="RibonucZ/Hydroxyglut_hydro"/>
</dbReference>
<dbReference type="EMBL" id="PDNA01000018">
    <property type="protein sequence ID" value="PGH23921.1"/>
    <property type="molecule type" value="Genomic_DNA"/>
</dbReference>
<evidence type="ECO:0000256" key="1">
    <source>
        <dbReference type="ARBA" id="ARBA00001947"/>
    </source>
</evidence>
<dbReference type="Gene3D" id="3.60.15.10">
    <property type="entry name" value="Ribonuclease Z/Hydroxyacylglutathione hydrolase-like"/>
    <property type="match status" value="1"/>
</dbReference>
<dbReference type="SUPFAM" id="SSF56281">
    <property type="entry name" value="Metallo-hydrolase/oxidoreductase"/>
    <property type="match status" value="1"/>
</dbReference>
<evidence type="ECO:0000256" key="2">
    <source>
        <dbReference type="ARBA" id="ARBA00007749"/>
    </source>
</evidence>
<dbReference type="GO" id="GO:0046872">
    <property type="term" value="F:metal ion binding"/>
    <property type="evidence" value="ECO:0007669"/>
    <property type="project" value="UniProtKB-KW"/>
</dbReference>
<comment type="caution">
    <text evidence="7">The sequence shown here is derived from an EMBL/GenBank/DDBJ whole genome shotgun (WGS) entry which is preliminary data.</text>
</comment>
<dbReference type="GO" id="GO:0016787">
    <property type="term" value="F:hydrolase activity"/>
    <property type="evidence" value="ECO:0007669"/>
    <property type="project" value="UniProtKB-KW"/>
</dbReference>
<evidence type="ECO:0000256" key="4">
    <source>
        <dbReference type="ARBA" id="ARBA00022801"/>
    </source>
</evidence>
<protein>
    <recommendedName>
        <fullName evidence="6">Metallo-beta-lactamase domain-containing protein</fullName>
    </recommendedName>
</protein>
<accession>A0A2B7YS98</accession>
<evidence type="ECO:0000259" key="6">
    <source>
        <dbReference type="SMART" id="SM00849"/>
    </source>
</evidence>
<evidence type="ECO:0000256" key="5">
    <source>
        <dbReference type="ARBA" id="ARBA00022833"/>
    </source>
</evidence>
<keyword evidence="8" id="KW-1185">Reference proteome</keyword>
<evidence type="ECO:0000313" key="8">
    <source>
        <dbReference type="Proteomes" id="UP000224634"/>
    </source>
</evidence>
<dbReference type="CDD" id="cd07729">
    <property type="entry name" value="AHL_lactonase_MBL-fold"/>
    <property type="match status" value="1"/>
</dbReference>
<sequence>MTSIDLINKAPAGTKLWLLHCGDLEVDAAFFMRMGGVSTHSNPNPDHVRRKLVLIVALIEHPTEGLILFETGAGKDYPEVWGAPMNDIFARVDYSPDQELDAQIAKTGHNIKDVKAVIMGHLHVDHAGGLEHFFGTDVPIYVHEDELKHAFCSVATGSDLGVYLPHYLKFNLNWQTFSGDFLELAPGVNIRHAPGHTPGLCIMQVNMPESGTWIFTTDQYHVHENYEASHPQGWLARDHDDWVRSNQMIHMLAKRTNAKLVFGHDKECFDSYKIAPYSYQ</sequence>
<name>A0A2B7YS98_POLH7</name>
<evidence type="ECO:0000256" key="3">
    <source>
        <dbReference type="ARBA" id="ARBA00022723"/>
    </source>
</evidence>